<evidence type="ECO:0000259" key="2">
    <source>
        <dbReference type="Pfam" id="PF14451"/>
    </source>
</evidence>
<reference evidence="3" key="1">
    <citation type="submission" date="2020-12" db="EMBL/GenBank/DDBJ databases">
        <title>Desulfobium dissulfuricans gen. nov., sp. nov., a novel mesophilic, sulfate-reducing bacterium isolated from a deep-sea hydrothermal vent.</title>
        <authorList>
            <person name="Hashimoto Y."/>
            <person name="Tame A."/>
            <person name="Sawayama S."/>
            <person name="Miyazaki J."/>
            <person name="Takai K."/>
            <person name="Nakagawa S."/>
        </authorList>
    </citation>
    <scope>NUCLEOTIDE SEQUENCE</scope>
    <source>
        <strain evidence="3">GF1</strain>
    </source>
</reference>
<dbReference type="PANTHER" id="PTHR39081">
    <property type="entry name" value="MUT7-C DOMAIN-CONTAINING PROTEIN"/>
    <property type="match status" value="1"/>
</dbReference>
<dbReference type="RefSeq" id="WP_267927900.1">
    <property type="nucleotide sequence ID" value="NZ_AP024233.1"/>
</dbReference>
<evidence type="ECO:0000313" key="3">
    <source>
        <dbReference type="EMBL" id="BCO07965.1"/>
    </source>
</evidence>
<organism evidence="3 4">
    <name type="scientific">Desulfolithobacter dissulfuricans</name>
    <dbReference type="NCBI Taxonomy" id="2795293"/>
    <lineage>
        <taxon>Bacteria</taxon>
        <taxon>Pseudomonadati</taxon>
        <taxon>Thermodesulfobacteriota</taxon>
        <taxon>Desulfobulbia</taxon>
        <taxon>Desulfobulbales</taxon>
        <taxon>Desulfobulbaceae</taxon>
        <taxon>Desulfolithobacter</taxon>
    </lineage>
</organism>
<evidence type="ECO:0000313" key="4">
    <source>
        <dbReference type="Proteomes" id="UP001063350"/>
    </source>
</evidence>
<feature type="domain" description="Ubiquitin Mut7-C" evidence="2">
    <location>
        <begin position="8"/>
        <end position="80"/>
    </location>
</feature>
<proteinExistence type="predicted"/>
<dbReference type="InterPro" id="IPR027798">
    <property type="entry name" value="Ub_Mut7C"/>
</dbReference>
<accession>A0A915TZ87</accession>
<dbReference type="KEGG" id="ddu:GF1_03410"/>
<dbReference type="InterPro" id="IPR002782">
    <property type="entry name" value="Mut7-C_RNAse_dom"/>
</dbReference>
<evidence type="ECO:0008006" key="5">
    <source>
        <dbReference type="Google" id="ProtNLM"/>
    </source>
</evidence>
<dbReference type="PANTHER" id="PTHR39081:SF1">
    <property type="entry name" value="MUT7-C RNASE DOMAIN-CONTAINING PROTEIN"/>
    <property type="match status" value="1"/>
</dbReference>
<dbReference type="InterPro" id="IPR016155">
    <property type="entry name" value="Mopterin_synth/thiamin_S_b"/>
</dbReference>
<dbReference type="AlphaFoldDB" id="A0A915TZ87"/>
<feature type="domain" description="Mut7-C RNAse" evidence="1">
    <location>
        <begin position="102"/>
        <end position="243"/>
    </location>
</feature>
<name>A0A915TZ87_9BACT</name>
<dbReference type="Pfam" id="PF01927">
    <property type="entry name" value="Mut7-C"/>
    <property type="match status" value="1"/>
</dbReference>
<gene>
    <name evidence="3" type="ORF">GF1_03410</name>
</gene>
<sequence>MPSPDPLHIRFQGNLRELLHPRLRNRSSVGLHLREPASIKDVIESLRVPHPEVGIIEINGEPVDFSRLVRGGEEVTVLPLPVPCPVLEPTLLRPHPLDRIAFLVDINAGKLGRLLRLAGFDTVLPSPGQEDGEIARTAVAQGRILLSRDRDLLKRSIIDFAHLVRAQDPWQQLAEILTLYGLKKQVDPFSRCLKCNTPLKPVTREQVLERLQPLTRKYYSRFAICPGCDKIYWQGSHHEKMLTRLQNILC</sequence>
<keyword evidence="4" id="KW-1185">Reference proteome</keyword>
<evidence type="ECO:0000259" key="1">
    <source>
        <dbReference type="Pfam" id="PF01927"/>
    </source>
</evidence>
<dbReference type="Proteomes" id="UP001063350">
    <property type="component" value="Chromosome"/>
</dbReference>
<dbReference type="Pfam" id="PF14451">
    <property type="entry name" value="Ub-Mut7C"/>
    <property type="match status" value="1"/>
</dbReference>
<dbReference type="SUPFAM" id="SSF54285">
    <property type="entry name" value="MoaD/ThiS"/>
    <property type="match status" value="1"/>
</dbReference>
<protein>
    <recommendedName>
        <fullName evidence="5">Twitching motility protein PilT</fullName>
    </recommendedName>
</protein>
<dbReference type="EMBL" id="AP024233">
    <property type="protein sequence ID" value="BCO07965.1"/>
    <property type="molecule type" value="Genomic_DNA"/>
</dbReference>